<feature type="non-terminal residue" evidence="5">
    <location>
        <position position="1"/>
    </location>
</feature>
<keyword evidence="2 5" id="KW-0808">Transferase</keyword>
<reference evidence="5 6" key="1">
    <citation type="submission" date="2024-09" db="EMBL/GenBank/DDBJ databases">
        <authorList>
            <person name="D'Angelo T."/>
        </authorList>
    </citation>
    <scope>NUCLEOTIDE SEQUENCE [LARGE SCALE GENOMIC DNA]</scope>
    <source>
        <strain evidence="5">SAG AM-311-F02</strain>
    </source>
</reference>
<keyword evidence="3" id="KW-0819">tRNA processing</keyword>
<dbReference type="EMBL" id="JBHPEI010000103">
    <property type="protein sequence ID" value="MFC1800273.1"/>
    <property type="molecule type" value="Genomic_DNA"/>
</dbReference>
<protein>
    <submittedName>
        <fullName evidence="5">tRNA guanosine(34) transglycosylase Tgt</fullName>
        <ecNumber evidence="5">2.4.2.29</ecNumber>
    </submittedName>
</protein>
<evidence type="ECO:0000256" key="3">
    <source>
        <dbReference type="ARBA" id="ARBA00022694"/>
    </source>
</evidence>
<gene>
    <name evidence="5" type="primary">tgt</name>
    <name evidence="5" type="ORF">ACFL2Z_05155</name>
</gene>
<sequence length="261" mass="29411">HLDGSEHFLSPEKVMEIQGKIGADIIMVLDECADYPISFDQARKSTDLTLAWARRSRSEFDRLGLGPKQAIFGIVQGSTYETLRKRCAEDLMRIGFDGYAIGGLSVGEPKSAMFEMVSVSTGLLPEDSPRYLMGVGFPEDIVECVGRGVDMFDCVMPTRNARNGSMFTSRGKVVVKNAMYAEDLSPLDPECDCYTCRNFTRAYLRHLFNAGELLAPSLATLHNVTFYQKMIKEMRTAIMEDRFLEWRDSFLARLQQTGHKE</sequence>
<dbReference type="NCBIfam" id="TIGR00430">
    <property type="entry name" value="Q_tRNA_tgt"/>
    <property type="match status" value="1"/>
</dbReference>
<feature type="domain" description="tRNA-guanine(15) transglycosylase-like" evidence="4">
    <location>
        <begin position="1"/>
        <end position="255"/>
    </location>
</feature>
<accession>A0ABV6YQC2</accession>
<dbReference type="PANTHER" id="PTHR46499:SF1">
    <property type="entry name" value="QUEUINE TRNA-RIBOSYLTRANSFERASE"/>
    <property type="match status" value="1"/>
</dbReference>
<evidence type="ECO:0000313" key="6">
    <source>
        <dbReference type="Proteomes" id="UP001594288"/>
    </source>
</evidence>
<dbReference type="NCBIfam" id="TIGR00449">
    <property type="entry name" value="tgt_general"/>
    <property type="match status" value="1"/>
</dbReference>
<organism evidence="5 6">
    <name type="scientific">Eiseniibacteriota bacterium</name>
    <dbReference type="NCBI Taxonomy" id="2212470"/>
    <lineage>
        <taxon>Bacteria</taxon>
        <taxon>Candidatus Eiseniibacteriota</taxon>
    </lineage>
</organism>
<dbReference type="EC" id="2.4.2.29" evidence="5"/>
<dbReference type="InterPro" id="IPR050076">
    <property type="entry name" value="ArchSynthase1/Queuine_TRR"/>
</dbReference>
<dbReference type="GO" id="GO:0016757">
    <property type="term" value="F:glycosyltransferase activity"/>
    <property type="evidence" value="ECO:0007669"/>
    <property type="project" value="UniProtKB-KW"/>
</dbReference>
<dbReference type="InterPro" id="IPR036511">
    <property type="entry name" value="TGT-like_sf"/>
</dbReference>
<keyword evidence="1 5" id="KW-0328">Glycosyltransferase</keyword>
<name>A0ABV6YQC2_UNCEI</name>
<dbReference type="Gene3D" id="3.20.20.105">
    <property type="entry name" value="Queuine tRNA-ribosyltransferase-like"/>
    <property type="match status" value="1"/>
</dbReference>
<keyword evidence="6" id="KW-1185">Reference proteome</keyword>
<evidence type="ECO:0000313" key="5">
    <source>
        <dbReference type="EMBL" id="MFC1800273.1"/>
    </source>
</evidence>
<dbReference type="InterPro" id="IPR002616">
    <property type="entry name" value="tRNA_ribo_trans-like"/>
</dbReference>
<dbReference type="InterPro" id="IPR004803">
    <property type="entry name" value="TGT"/>
</dbReference>
<dbReference type="SUPFAM" id="SSF51713">
    <property type="entry name" value="tRNA-guanine transglycosylase"/>
    <property type="match status" value="1"/>
</dbReference>
<dbReference type="PANTHER" id="PTHR46499">
    <property type="entry name" value="QUEUINE TRNA-RIBOSYLTRANSFERASE"/>
    <property type="match status" value="1"/>
</dbReference>
<dbReference type="Proteomes" id="UP001594288">
    <property type="component" value="Unassembled WGS sequence"/>
</dbReference>
<proteinExistence type="predicted"/>
<comment type="caution">
    <text evidence="5">The sequence shown here is derived from an EMBL/GenBank/DDBJ whole genome shotgun (WGS) entry which is preliminary data.</text>
</comment>
<evidence type="ECO:0000256" key="1">
    <source>
        <dbReference type="ARBA" id="ARBA00022676"/>
    </source>
</evidence>
<evidence type="ECO:0000256" key="2">
    <source>
        <dbReference type="ARBA" id="ARBA00022679"/>
    </source>
</evidence>
<dbReference type="Pfam" id="PF01702">
    <property type="entry name" value="TGT"/>
    <property type="match status" value="1"/>
</dbReference>
<evidence type="ECO:0000259" key="4">
    <source>
        <dbReference type="Pfam" id="PF01702"/>
    </source>
</evidence>